<evidence type="ECO:0000313" key="2">
    <source>
        <dbReference type="EMBL" id="UGS26598.1"/>
    </source>
</evidence>
<evidence type="ECO:0000256" key="1">
    <source>
        <dbReference type="SAM" id="MobiDB-lite"/>
    </source>
</evidence>
<gene>
    <name evidence="2" type="ORF">K8F61_18610</name>
</gene>
<dbReference type="Proteomes" id="UP001199642">
    <property type="component" value="Chromosome"/>
</dbReference>
<accession>A0ABY3RR84</accession>
<dbReference type="RefSeq" id="WP_231820235.1">
    <property type="nucleotide sequence ID" value="NZ_CP082781.1"/>
</dbReference>
<reference evidence="2 3" key="1">
    <citation type="submission" date="2023-01" db="EMBL/GenBank/DDBJ databases">
        <title>Characterization of estradiol degrading bacteria Microbacterium sp. MZT7 and reveal degrading genes through genome analysis.</title>
        <authorList>
            <person name="Hao P."/>
            <person name="Gao Y."/>
        </authorList>
    </citation>
    <scope>NUCLEOTIDE SEQUENCE [LARGE SCALE GENOMIC DNA]</scope>
    <source>
        <strain evidence="2 3">MZT7</strain>
    </source>
</reference>
<sequence length="110" mass="11841">MTENSPSTSDAFQLDPDSTWIEAVEAFQADAAAWLTPADAPQLMALRSIAKELDGGKFQAALISQFTLIHRALLSRRPGETPTDPGEKARRDALGPSLFEQLGGAWSADQ</sequence>
<dbReference type="EMBL" id="CP082781">
    <property type="protein sequence ID" value="UGS26598.1"/>
    <property type="molecule type" value="Genomic_DNA"/>
</dbReference>
<name>A0ABY3RR84_9MICO</name>
<evidence type="ECO:0000313" key="3">
    <source>
        <dbReference type="Proteomes" id="UP001199642"/>
    </source>
</evidence>
<feature type="region of interest" description="Disordered" evidence="1">
    <location>
        <begin position="75"/>
        <end position="110"/>
    </location>
</feature>
<proteinExistence type="predicted"/>
<keyword evidence="3" id="KW-1185">Reference proteome</keyword>
<evidence type="ECO:0008006" key="4">
    <source>
        <dbReference type="Google" id="ProtNLM"/>
    </source>
</evidence>
<organism evidence="2 3">
    <name type="scientific">Microbacterium resistens</name>
    <dbReference type="NCBI Taxonomy" id="156977"/>
    <lineage>
        <taxon>Bacteria</taxon>
        <taxon>Bacillati</taxon>
        <taxon>Actinomycetota</taxon>
        <taxon>Actinomycetes</taxon>
        <taxon>Micrococcales</taxon>
        <taxon>Microbacteriaceae</taxon>
        <taxon>Microbacterium</taxon>
    </lineage>
</organism>
<protein>
    <recommendedName>
        <fullName evidence="4">DUF222 domain-containing protein</fullName>
    </recommendedName>
</protein>